<name>A0ABV1L106_9BACL</name>
<dbReference type="InterPro" id="IPR001424">
    <property type="entry name" value="SOD_Cu_Zn_dom"/>
</dbReference>
<dbReference type="InterPro" id="IPR024134">
    <property type="entry name" value="SOD_Cu/Zn_/chaperone"/>
</dbReference>
<dbReference type="InterPro" id="IPR018152">
    <property type="entry name" value="SOD_Cu/Zn_BS"/>
</dbReference>
<comment type="catalytic activity">
    <reaction evidence="3">
        <text>2 superoxide + 2 H(+) = H2O2 + O2</text>
        <dbReference type="Rhea" id="RHEA:20696"/>
        <dbReference type="ChEBI" id="CHEBI:15378"/>
        <dbReference type="ChEBI" id="CHEBI:15379"/>
        <dbReference type="ChEBI" id="CHEBI:16240"/>
        <dbReference type="ChEBI" id="CHEBI:18421"/>
        <dbReference type="EC" id="1.15.1.1"/>
    </reaction>
</comment>
<feature type="domain" description="Superoxide dismutase copper/zinc binding" evidence="4">
    <location>
        <begin position="49"/>
        <end position="180"/>
    </location>
</feature>
<dbReference type="SUPFAM" id="SSF49329">
    <property type="entry name" value="Cu,Zn superoxide dismutase-like"/>
    <property type="match status" value="1"/>
</dbReference>
<dbReference type="EMBL" id="JASKHM010000018">
    <property type="protein sequence ID" value="MEQ4485931.1"/>
    <property type="molecule type" value="Genomic_DNA"/>
</dbReference>
<evidence type="ECO:0000256" key="1">
    <source>
        <dbReference type="ARBA" id="ARBA00010457"/>
    </source>
</evidence>
<comment type="similarity">
    <text evidence="1 3">Belongs to the Cu-Zn superoxide dismutase family.</text>
</comment>
<dbReference type="Gene3D" id="2.60.40.200">
    <property type="entry name" value="Superoxide dismutase, copper/zinc binding domain"/>
    <property type="match status" value="1"/>
</dbReference>
<dbReference type="EC" id="1.15.1.1" evidence="3"/>
<dbReference type="InterPro" id="IPR036423">
    <property type="entry name" value="SOD-like_Cu/Zn_dom_sf"/>
</dbReference>
<dbReference type="Proteomes" id="UP001493487">
    <property type="component" value="Unassembled WGS sequence"/>
</dbReference>
<organism evidence="5 6">
    <name type="scientific">Cohnella silvisoli</name>
    <dbReference type="NCBI Taxonomy" id="2873699"/>
    <lineage>
        <taxon>Bacteria</taxon>
        <taxon>Bacillati</taxon>
        <taxon>Bacillota</taxon>
        <taxon>Bacilli</taxon>
        <taxon>Bacillales</taxon>
        <taxon>Paenibacillaceae</taxon>
        <taxon>Cohnella</taxon>
    </lineage>
</organism>
<dbReference type="CDD" id="cd00305">
    <property type="entry name" value="Cu-Zn_Superoxide_Dismutase"/>
    <property type="match status" value="1"/>
</dbReference>
<dbReference type="Pfam" id="PF00080">
    <property type="entry name" value="Sod_Cu"/>
    <property type="match status" value="1"/>
</dbReference>
<keyword evidence="3" id="KW-0186">Copper</keyword>
<accession>A0ABV1L106</accession>
<dbReference type="RefSeq" id="WP_232189081.1">
    <property type="nucleotide sequence ID" value="NZ_JAIOAP010000017.1"/>
</dbReference>
<comment type="cofactor">
    <cofactor evidence="3">
        <name>Zn(2+)</name>
        <dbReference type="ChEBI" id="CHEBI:29105"/>
    </cofactor>
    <text evidence="3">Binds 1 zinc ion per subunit.</text>
</comment>
<dbReference type="PANTHER" id="PTHR10003">
    <property type="entry name" value="SUPEROXIDE DISMUTASE CU-ZN -RELATED"/>
    <property type="match status" value="1"/>
</dbReference>
<comment type="function">
    <text evidence="2">Destroys radicals which are normally produced within the cells and which are toxic to biological systems. May play a role in favoring mycobacterial survival in phagocytes.</text>
</comment>
<keyword evidence="3" id="KW-0479">Metal-binding</keyword>
<keyword evidence="3" id="KW-0560">Oxidoreductase</keyword>
<evidence type="ECO:0000313" key="6">
    <source>
        <dbReference type="Proteomes" id="UP001493487"/>
    </source>
</evidence>
<dbReference type="PROSITE" id="PS00332">
    <property type="entry name" value="SOD_CU_ZN_2"/>
    <property type="match status" value="1"/>
</dbReference>
<comment type="caution">
    <text evidence="5">The sequence shown here is derived from an EMBL/GenBank/DDBJ whole genome shotgun (WGS) entry which is preliminary data.</text>
</comment>
<proteinExistence type="inferred from homology"/>
<reference evidence="5 6" key="1">
    <citation type="journal article" date="2023" name="Genome Announc.">
        <title>Pan-Genome Analyses of the Genus Cohnella and Proposal of the Novel Species Cohnella silvisoli sp. nov., Isolated from Forest Soil.</title>
        <authorList>
            <person name="Wang C."/>
            <person name="Mao L."/>
            <person name="Bao G."/>
            <person name="Zhu H."/>
        </authorList>
    </citation>
    <scope>NUCLEOTIDE SEQUENCE [LARGE SCALE GENOMIC DNA]</scope>
    <source>
        <strain evidence="5 6">NL03-T5-1</strain>
    </source>
</reference>
<protein>
    <recommendedName>
        <fullName evidence="3">Superoxide dismutase [Cu-Zn]</fullName>
        <ecNumber evidence="3">1.15.1.1</ecNumber>
    </recommendedName>
</protein>
<gene>
    <name evidence="5" type="ORF">QJS35_26485</name>
</gene>
<sequence length="181" mass="19348">MKTIVVSVYLSVISFLLLGTLPVTPTAYASSGETQKMVKIINTKGEQVGAALLIQKAGAVQLHIEAKHLPPGVHGIHFHEIGKCDTPDFKSAGEHLNPNKKQHGFHNPKGFHAGDLPNIQVKQDGTVIADLESRYVTLMTGMPNSLLKPGGTALVIHEKEDDYVTDPSGNSGNRIACGPIL</sequence>
<keyword evidence="6" id="KW-1185">Reference proteome</keyword>
<evidence type="ECO:0000313" key="5">
    <source>
        <dbReference type="EMBL" id="MEQ4485931.1"/>
    </source>
</evidence>
<evidence type="ECO:0000256" key="2">
    <source>
        <dbReference type="ARBA" id="ARBA00024900"/>
    </source>
</evidence>
<evidence type="ECO:0000259" key="4">
    <source>
        <dbReference type="Pfam" id="PF00080"/>
    </source>
</evidence>
<evidence type="ECO:0000256" key="3">
    <source>
        <dbReference type="RuleBase" id="RU000393"/>
    </source>
</evidence>
<comment type="cofactor">
    <cofactor evidence="3">
        <name>Cu cation</name>
        <dbReference type="ChEBI" id="CHEBI:23378"/>
    </cofactor>
    <text evidence="3">Binds 1 copper ion per subunit.</text>
</comment>
<keyword evidence="3" id="KW-0862">Zinc</keyword>